<proteinExistence type="predicted"/>
<protein>
    <submittedName>
        <fullName evidence="1">Uncharacterized protein</fullName>
    </submittedName>
</protein>
<evidence type="ECO:0000313" key="1">
    <source>
        <dbReference type="EMBL" id="MCG7507105.1"/>
    </source>
</evidence>
<comment type="caution">
    <text evidence="1">The sequence shown here is derived from an EMBL/GenBank/DDBJ whole genome shotgun (WGS) entry which is preliminary data.</text>
</comment>
<gene>
    <name evidence="1" type="ORF">L4923_18915</name>
</gene>
<evidence type="ECO:0000313" key="2">
    <source>
        <dbReference type="Proteomes" id="UP001201701"/>
    </source>
</evidence>
<name>A0ABS9QIE4_9HYPH</name>
<dbReference type="RefSeq" id="WP_239367934.1">
    <property type="nucleotide sequence ID" value="NZ_JAKREW010000020.1"/>
</dbReference>
<accession>A0ABS9QIE4</accession>
<dbReference type="Proteomes" id="UP001201701">
    <property type="component" value="Unassembled WGS sequence"/>
</dbReference>
<sequence>MSSAQQPASAWRPISEADNSIATVQQFGTVTLKNSYPVWVRDEDGRTYEAVWNDHRGGYWWDLEAESPVSPVEFMPHPLDPRFISALEPGEPAQPMAWRYRWVYPNTGRPTPWALTENKMVAKQRENEGWEVEPLYATPVSPTPATVEAATHEYAWIVGSGDRKRWRIWTDGMPAWTENREQATRFARREDAEAVHREDEDAWTIIPYKDLPNDADEAYEIGVRDGYEDAIQTLDLATGGDGEFRGSTIPGRTVDVPTMQQRIIDRFAALSGAPAGWQAVADILSERKRQVDAEGWTPEHDDRHNDGEMARAAGIYAVIAGSCRTDYRNATGGYSLNDILKGLMQYYWPWERSWFKPTNRRRDLVKAGALIIAEIERLDRATALPASPADEGGK</sequence>
<dbReference type="EMBL" id="JAKREW010000020">
    <property type="protein sequence ID" value="MCG7507105.1"/>
    <property type="molecule type" value="Genomic_DNA"/>
</dbReference>
<organism evidence="1 2">
    <name type="scientific">Mesorhizobium retamae</name>
    <dbReference type="NCBI Taxonomy" id="2912854"/>
    <lineage>
        <taxon>Bacteria</taxon>
        <taxon>Pseudomonadati</taxon>
        <taxon>Pseudomonadota</taxon>
        <taxon>Alphaproteobacteria</taxon>
        <taxon>Hyphomicrobiales</taxon>
        <taxon>Phyllobacteriaceae</taxon>
        <taxon>Mesorhizobium</taxon>
    </lineage>
</organism>
<keyword evidence="2" id="KW-1185">Reference proteome</keyword>
<reference evidence="1 2" key="1">
    <citation type="submission" date="2022-02" db="EMBL/GenBank/DDBJ databases">
        <title>Draft genome sequence of Mezorhizobium retamae strain IRAMC:0171 isolated from Retama raetam nodules.</title>
        <authorList>
            <person name="Bengaied R."/>
            <person name="Sbissi I."/>
            <person name="Huber K."/>
            <person name="Ghodbane F."/>
            <person name="Nouioui I."/>
            <person name="Tarhouni M."/>
            <person name="Gtari M."/>
        </authorList>
    </citation>
    <scope>NUCLEOTIDE SEQUENCE [LARGE SCALE GENOMIC DNA]</scope>
    <source>
        <strain evidence="1 2">IRAMC:0171</strain>
    </source>
</reference>